<accession>A0AAD8AU93</accession>
<comment type="caution">
    <text evidence="2">The sequence shown here is derived from an EMBL/GenBank/DDBJ whole genome shotgun (WGS) entry which is preliminary data.</text>
</comment>
<name>A0AAD8AU93_BIOPF</name>
<keyword evidence="3" id="KW-1185">Reference proteome</keyword>
<evidence type="ECO:0000313" key="2">
    <source>
        <dbReference type="EMBL" id="KAK0042536.1"/>
    </source>
</evidence>
<dbReference type="EMBL" id="JASAOG010000239">
    <property type="protein sequence ID" value="KAK0042536.1"/>
    <property type="molecule type" value="Genomic_DNA"/>
</dbReference>
<protein>
    <submittedName>
        <fullName evidence="2">Uncharacterized protein</fullName>
    </submittedName>
</protein>
<gene>
    <name evidence="2" type="ORF">Bpfe_028082</name>
</gene>
<reference evidence="2" key="1">
    <citation type="journal article" date="2023" name="PLoS Negl. Trop. Dis.">
        <title>A genome sequence for Biomphalaria pfeifferi, the major vector snail for the human-infecting parasite Schistosoma mansoni.</title>
        <authorList>
            <person name="Bu L."/>
            <person name="Lu L."/>
            <person name="Laidemitt M.R."/>
            <person name="Zhang S.M."/>
            <person name="Mutuku M."/>
            <person name="Mkoji G."/>
            <person name="Steinauer M."/>
            <person name="Loker E.S."/>
        </authorList>
    </citation>
    <scope>NUCLEOTIDE SEQUENCE</scope>
    <source>
        <strain evidence="2">KasaAsao</strain>
    </source>
</reference>
<organism evidence="2 3">
    <name type="scientific">Biomphalaria pfeifferi</name>
    <name type="common">Bloodfluke planorb</name>
    <name type="synonym">Freshwater snail</name>
    <dbReference type="NCBI Taxonomy" id="112525"/>
    <lineage>
        <taxon>Eukaryota</taxon>
        <taxon>Metazoa</taxon>
        <taxon>Spiralia</taxon>
        <taxon>Lophotrochozoa</taxon>
        <taxon>Mollusca</taxon>
        <taxon>Gastropoda</taxon>
        <taxon>Heterobranchia</taxon>
        <taxon>Euthyneura</taxon>
        <taxon>Panpulmonata</taxon>
        <taxon>Hygrophila</taxon>
        <taxon>Lymnaeoidea</taxon>
        <taxon>Planorbidae</taxon>
        <taxon>Biomphalaria</taxon>
    </lineage>
</organism>
<proteinExistence type="predicted"/>
<feature type="compositionally biased region" description="Gly residues" evidence="1">
    <location>
        <begin position="22"/>
        <end position="34"/>
    </location>
</feature>
<feature type="non-terminal residue" evidence="2">
    <location>
        <position position="74"/>
    </location>
</feature>
<dbReference type="Proteomes" id="UP001233172">
    <property type="component" value="Unassembled WGS sequence"/>
</dbReference>
<sequence length="74" mass="7562">MGRAGTNSTREPYMTRTLLGGVLDGMDGGSGGGGQKEDPLVAGSSPSGNQNLSWNLYAPVPTKYLVCGEVAVSM</sequence>
<dbReference type="AlphaFoldDB" id="A0AAD8AU93"/>
<reference evidence="2" key="2">
    <citation type="submission" date="2023-04" db="EMBL/GenBank/DDBJ databases">
        <authorList>
            <person name="Bu L."/>
            <person name="Lu L."/>
            <person name="Laidemitt M.R."/>
            <person name="Zhang S.M."/>
            <person name="Mutuku M."/>
            <person name="Mkoji G."/>
            <person name="Steinauer M."/>
            <person name="Loker E.S."/>
        </authorList>
    </citation>
    <scope>NUCLEOTIDE SEQUENCE</scope>
    <source>
        <strain evidence="2">KasaAsao</strain>
        <tissue evidence="2">Whole Snail</tissue>
    </source>
</reference>
<evidence type="ECO:0000313" key="3">
    <source>
        <dbReference type="Proteomes" id="UP001233172"/>
    </source>
</evidence>
<feature type="region of interest" description="Disordered" evidence="1">
    <location>
        <begin position="19"/>
        <end position="47"/>
    </location>
</feature>
<evidence type="ECO:0000256" key="1">
    <source>
        <dbReference type="SAM" id="MobiDB-lite"/>
    </source>
</evidence>